<evidence type="ECO:0008006" key="4">
    <source>
        <dbReference type="Google" id="ProtNLM"/>
    </source>
</evidence>
<dbReference type="EMBL" id="SRPW01000091">
    <property type="protein sequence ID" value="KAG6017888.1"/>
    <property type="molecule type" value="Genomic_DNA"/>
</dbReference>
<feature type="chain" id="PRO_5040257051" description="Secreted protein" evidence="1">
    <location>
        <begin position="24"/>
        <end position="215"/>
    </location>
</feature>
<feature type="signal peptide" evidence="1">
    <location>
        <begin position="1"/>
        <end position="23"/>
    </location>
</feature>
<evidence type="ECO:0000313" key="3">
    <source>
        <dbReference type="Proteomes" id="UP000748025"/>
    </source>
</evidence>
<dbReference type="Proteomes" id="UP000748025">
    <property type="component" value="Unassembled WGS sequence"/>
</dbReference>
<evidence type="ECO:0000313" key="2">
    <source>
        <dbReference type="EMBL" id="KAG6017888.1"/>
    </source>
</evidence>
<sequence length="215" mass="24798">MAKYSLLCTLALLGLGLIQQATSYTVPVFLENGVYEITFEVWNKIQPQTQIFHYAIDPYTNYTATTEHGHPVPPKKKQPPASKLLKCTDNEADRLDGQDAELARRMLENWCEAYGIHKQAIILAVHNDAAWYMCSLTYQYRLKKYEVCSRKEVLYSSGRMDEHCGKDAPGSVYLWHLRQYGRTRRGWNICNNWGMDQEPLTRNETIQPEDDDGSI</sequence>
<accession>A0A9P7NIK4</accession>
<name>A0A9P7NIK4_9HYPO</name>
<gene>
    <name evidence="2" type="ORF">E4U43_008442</name>
</gene>
<protein>
    <recommendedName>
        <fullName evidence="4">Secreted protein</fullName>
    </recommendedName>
</protein>
<reference evidence="2" key="1">
    <citation type="journal article" date="2020" name="bioRxiv">
        <title>Whole genome comparisons of ergot fungi reveals the divergence and evolution of species within the genus Claviceps are the result of varying mechanisms driving genome evolution and host range expansion.</title>
        <authorList>
            <person name="Wyka S.A."/>
            <person name="Mondo S.J."/>
            <person name="Liu M."/>
            <person name="Dettman J."/>
            <person name="Nalam V."/>
            <person name="Broders K.D."/>
        </authorList>
    </citation>
    <scope>NUCLEOTIDE SEQUENCE</scope>
    <source>
        <strain evidence="2">CCC 602</strain>
    </source>
</reference>
<dbReference type="OrthoDB" id="4946768at2759"/>
<evidence type="ECO:0000256" key="1">
    <source>
        <dbReference type="SAM" id="SignalP"/>
    </source>
</evidence>
<proteinExistence type="predicted"/>
<keyword evidence="3" id="KW-1185">Reference proteome</keyword>
<comment type="caution">
    <text evidence="2">The sequence shown here is derived from an EMBL/GenBank/DDBJ whole genome shotgun (WGS) entry which is preliminary data.</text>
</comment>
<keyword evidence="1" id="KW-0732">Signal</keyword>
<organism evidence="2 3">
    <name type="scientific">Claviceps pusilla</name>
    <dbReference type="NCBI Taxonomy" id="123648"/>
    <lineage>
        <taxon>Eukaryota</taxon>
        <taxon>Fungi</taxon>
        <taxon>Dikarya</taxon>
        <taxon>Ascomycota</taxon>
        <taxon>Pezizomycotina</taxon>
        <taxon>Sordariomycetes</taxon>
        <taxon>Hypocreomycetidae</taxon>
        <taxon>Hypocreales</taxon>
        <taxon>Clavicipitaceae</taxon>
        <taxon>Claviceps</taxon>
    </lineage>
</organism>
<dbReference type="AlphaFoldDB" id="A0A9P7NIK4"/>